<evidence type="ECO:0000259" key="12">
    <source>
        <dbReference type="PROSITE" id="PS50089"/>
    </source>
</evidence>
<dbReference type="InterPro" id="IPR008974">
    <property type="entry name" value="TRAF-like"/>
</dbReference>
<dbReference type="Gene3D" id="1.20.5.170">
    <property type="match status" value="1"/>
</dbReference>
<evidence type="ECO:0000256" key="2">
    <source>
        <dbReference type="ARBA" id="ARBA00022490"/>
    </source>
</evidence>
<keyword evidence="5" id="KW-0479">Metal-binding</keyword>
<dbReference type="PANTHER" id="PTHR10131">
    <property type="entry name" value="TNF RECEPTOR ASSOCIATED FACTOR"/>
    <property type="match status" value="1"/>
</dbReference>
<evidence type="ECO:0000256" key="8">
    <source>
        <dbReference type="ARBA" id="ARBA00022843"/>
    </source>
</evidence>
<keyword evidence="3" id="KW-1017">Isopeptide bond</keyword>
<evidence type="ECO:0000256" key="3">
    <source>
        <dbReference type="ARBA" id="ARBA00022499"/>
    </source>
</evidence>
<evidence type="ECO:0000256" key="11">
    <source>
        <dbReference type="SAM" id="Coils"/>
    </source>
</evidence>
<dbReference type="InterPro" id="IPR001841">
    <property type="entry name" value="Znf_RING"/>
</dbReference>
<dbReference type="Ensembl" id="ENSEBUT00000001626.1">
    <property type="protein sequence ID" value="ENSEBUP00000001304.1"/>
    <property type="gene ID" value="ENSEBUG00000001174.1"/>
</dbReference>
<evidence type="ECO:0000256" key="7">
    <source>
        <dbReference type="ARBA" id="ARBA00022833"/>
    </source>
</evidence>
<keyword evidence="8" id="KW-0832">Ubl conjugation</keyword>
<dbReference type="InterPro" id="IPR013083">
    <property type="entry name" value="Znf_RING/FYVE/PHD"/>
</dbReference>
<dbReference type="InterPro" id="IPR002083">
    <property type="entry name" value="MATH/TRAF_dom"/>
</dbReference>
<dbReference type="SMART" id="SM00061">
    <property type="entry name" value="MATH"/>
    <property type="match status" value="1"/>
</dbReference>
<dbReference type="Gene3D" id="2.60.210.10">
    <property type="entry name" value="Apoptosis, Tumor Necrosis Factor Receptor Associated Protein 2, Chain A"/>
    <property type="match status" value="1"/>
</dbReference>
<comment type="subcellular location">
    <subcellularLocation>
        <location evidence="1">Cytoplasm</location>
    </subcellularLocation>
</comment>
<dbReference type="FunFam" id="2.60.210.10:FF:000001">
    <property type="entry name" value="TNF receptor-associated factor"/>
    <property type="match status" value="1"/>
</dbReference>
<dbReference type="PROSITE" id="PS50089">
    <property type="entry name" value="ZF_RING_2"/>
    <property type="match status" value="1"/>
</dbReference>
<reference evidence="14" key="2">
    <citation type="submission" date="2025-09" db="UniProtKB">
        <authorList>
            <consortium name="Ensembl"/>
        </authorList>
    </citation>
    <scope>IDENTIFICATION</scope>
</reference>
<keyword evidence="7" id="KW-0862">Zinc</keyword>
<protein>
    <recommendedName>
        <fullName evidence="16">TNF receptor-associated factor</fullName>
    </recommendedName>
</protein>
<sequence>MILRGTVHEDLPGYDGRRLVVFGNPNIIVPPPWLTRDSSLARDVLEITIKLRDFLKCGGGTPEIVNFVPELYPRFPSINIPVIDFTPDFHPLIFVIIEVLFLGSRVTLSLINLDMPALMNFDFPAKQIVIPTEKPSCCTKSVLIYGDSQPDGPSFSRRASYGEVRDPLPVGKEPDCKFQDNYLCGLCQGLLNKPVQNISCGHRFCKSCFEAKQKSSSQPICPSCANQSQETKDASPPLDKFFPDKAIQRDIAALQVRCPFDGCSWKGNYDSYKTSHGRICPHAIVVCTMCEENVPRAKIDTHVLAECKMEHRQPQKINNLQVGACNVGHHEVPATHVQNDNQRRIQMMEQRLLLLEQQYMGGIAEEAKQQNEHPAFAQVQSLVAIENIVTVLNRDVDHFSAVMSAREEDLNEHDSLLRRMTEKLQKQERVIGLLQKQLDEVRVAPCDGTLLWKVSCFSTLLQDAKSGRKPHLDSPTFHTSHSGYRMCLRLYPNGDGEGRGTHLSIFFVIMKGEYDAILPWPFCQKVTLMLLNQAGGDHVIDAFRPDVASSSFQRPRGANNVASGCPTFCPLSRLSFGLLQEDAVFLKCFVDLTGL</sequence>
<evidence type="ECO:0000256" key="6">
    <source>
        <dbReference type="ARBA" id="ARBA00022771"/>
    </source>
</evidence>
<name>A0A8C4N5B6_EPTBU</name>
<dbReference type="GO" id="GO:0006915">
    <property type="term" value="P:apoptotic process"/>
    <property type="evidence" value="ECO:0007669"/>
    <property type="project" value="UniProtKB-KW"/>
</dbReference>
<dbReference type="InterPro" id="IPR049342">
    <property type="entry name" value="TRAF1-6_MATH_dom"/>
</dbReference>
<reference evidence="14" key="1">
    <citation type="submission" date="2025-08" db="UniProtKB">
        <authorList>
            <consortium name="Ensembl"/>
        </authorList>
    </citation>
    <scope>IDENTIFICATION</scope>
</reference>
<dbReference type="SUPFAM" id="SSF57850">
    <property type="entry name" value="RING/U-box"/>
    <property type="match status" value="1"/>
</dbReference>
<keyword evidence="9 11" id="KW-0175">Coiled coil</keyword>
<dbReference type="InterPro" id="IPR018957">
    <property type="entry name" value="Znf_C3HC4_RING-type"/>
</dbReference>
<proteinExistence type="predicted"/>
<evidence type="ECO:0000256" key="10">
    <source>
        <dbReference type="PROSITE-ProRule" id="PRU00175"/>
    </source>
</evidence>
<evidence type="ECO:0000256" key="4">
    <source>
        <dbReference type="ARBA" id="ARBA00022703"/>
    </source>
</evidence>
<accession>A0A8C4N5B6</accession>
<evidence type="ECO:0000259" key="13">
    <source>
        <dbReference type="PROSITE" id="PS50144"/>
    </source>
</evidence>
<dbReference type="AlphaFoldDB" id="A0A8C4N5B6"/>
<dbReference type="GO" id="GO:0008270">
    <property type="term" value="F:zinc ion binding"/>
    <property type="evidence" value="ECO:0007669"/>
    <property type="project" value="UniProtKB-KW"/>
</dbReference>
<evidence type="ECO:0008006" key="16">
    <source>
        <dbReference type="Google" id="ProtNLM"/>
    </source>
</evidence>
<evidence type="ECO:0000313" key="14">
    <source>
        <dbReference type="Ensembl" id="ENSEBUP00000001304.1"/>
    </source>
</evidence>
<dbReference type="Proteomes" id="UP000694388">
    <property type="component" value="Unplaced"/>
</dbReference>
<dbReference type="GO" id="GO:0005737">
    <property type="term" value="C:cytoplasm"/>
    <property type="evidence" value="ECO:0007669"/>
    <property type="project" value="UniProtKB-SubCell"/>
</dbReference>
<evidence type="ECO:0000256" key="1">
    <source>
        <dbReference type="ARBA" id="ARBA00004496"/>
    </source>
</evidence>
<dbReference type="GO" id="GO:0005164">
    <property type="term" value="F:tumor necrosis factor receptor binding"/>
    <property type="evidence" value="ECO:0007669"/>
    <property type="project" value="TreeGrafter"/>
</dbReference>
<dbReference type="Pfam" id="PF00097">
    <property type="entry name" value="zf-C3HC4"/>
    <property type="match status" value="1"/>
</dbReference>
<dbReference type="PANTHER" id="PTHR10131:SF138">
    <property type="entry name" value="RE66324P"/>
    <property type="match status" value="1"/>
</dbReference>
<keyword evidence="6 10" id="KW-0863">Zinc-finger</keyword>
<keyword evidence="2" id="KW-0963">Cytoplasm</keyword>
<evidence type="ECO:0000256" key="5">
    <source>
        <dbReference type="ARBA" id="ARBA00022723"/>
    </source>
</evidence>
<dbReference type="OMA" id="HIALCEH"/>
<organism evidence="14 15">
    <name type="scientific">Eptatretus burgeri</name>
    <name type="common">Inshore hagfish</name>
    <dbReference type="NCBI Taxonomy" id="7764"/>
    <lineage>
        <taxon>Eukaryota</taxon>
        <taxon>Metazoa</taxon>
        <taxon>Chordata</taxon>
        <taxon>Craniata</taxon>
        <taxon>Vertebrata</taxon>
        <taxon>Cyclostomata</taxon>
        <taxon>Myxini</taxon>
        <taxon>Myxiniformes</taxon>
        <taxon>Myxinidae</taxon>
        <taxon>Eptatretinae</taxon>
        <taxon>Eptatretus</taxon>
    </lineage>
</organism>
<dbReference type="GeneTree" id="ENSGT00940000156621"/>
<evidence type="ECO:0000313" key="15">
    <source>
        <dbReference type="Proteomes" id="UP000694388"/>
    </source>
</evidence>
<keyword evidence="15" id="KW-1185">Reference proteome</keyword>
<dbReference type="SMART" id="SM00184">
    <property type="entry name" value="RING"/>
    <property type="match status" value="1"/>
</dbReference>
<feature type="domain" description="RING-type" evidence="12">
    <location>
        <begin position="184"/>
        <end position="224"/>
    </location>
</feature>
<dbReference type="GO" id="GO:0043122">
    <property type="term" value="P:regulation of canonical NF-kappaB signal transduction"/>
    <property type="evidence" value="ECO:0007669"/>
    <property type="project" value="TreeGrafter"/>
</dbReference>
<dbReference type="SUPFAM" id="SSF49599">
    <property type="entry name" value="TRAF domain-like"/>
    <property type="match status" value="2"/>
</dbReference>
<keyword evidence="4" id="KW-0053">Apoptosis</keyword>
<evidence type="ECO:0000256" key="9">
    <source>
        <dbReference type="ARBA" id="ARBA00023054"/>
    </source>
</evidence>
<dbReference type="GO" id="GO:0009898">
    <property type="term" value="C:cytoplasmic side of plasma membrane"/>
    <property type="evidence" value="ECO:0007669"/>
    <property type="project" value="TreeGrafter"/>
</dbReference>
<dbReference type="Pfam" id="PF21355">
    <property type="entry name" value="TRAF-mep_MATH"/>
    <property type="match status" value="1"/>
</dbReference>
<feature type="coiled-coil region" evidence="11">
    <location>
        <begin position="410"/>
        <end position="437"/>
    </location>
</feature>
<dbReference type="Gene3D" id="3.30.40.10">
    <property type="entry name" value="Zinc/RING finger domain, C3HC4 (zinc finger)"/>
    <property type="match status" value="1"/>
</dbReference>
<feature type="domain" description="MATH" evidence="13">
    <location>
        <begin position="447"/>
        <end position="590"/>
    </location>
</feature>
<dbReference type="PROSITE" id="PS50144">
    <property type="entry name" value="MATH"/>
    <property type="match status" value="1"/>
</dbReference>